<feature type="transmembrane region" description="Helical" evidence="1">
    <location>
        <begin position="52"/>
        <end position="76"/>
    </location>
</feature>
<accession>A0ABX3NSU1</accession>
<keyword evidence="1" id="KW-0812">Transmembrane</keyword>
<dbReference type="EMBL" id="LWBO01000021">
    <property type="protein sequence ID" value="OQP45198.1"/>
    <property type="molecule type" value="Genomic_DNA"/>
</dbReference>
<evidence type="ECO:0000313" key="2">
    <source>
        <dbReference type="EMBL" id="OQP45198.1"/>
    </source>
</evidence>
<keyword evidence="3" id="KW-1185">Reference proteome</keyword>
<feature type="transmembrane region" description="Helical" evidence="1">
    <location>
        <begin position="20"/>
        <end position="40"/>
    </location>
</feature>
<dbReference type="Proteomes" id="UP000192277">
    <property type="component" value="Unassembled WGS sequence"/>
</dbReference>
<keyword evidence="1" id="KW-1133">Transmembrane helix</keyword>
<proteinExistence type="predicted"/>
<name>A0ABX3NSU1_9BACT</name>
<organism evidence="2 3">
    <name type="scientific">Niastella koreensis</name>
    <dbReference type="NCBI Taxonomy" id="354356"/>
    <lineage>
        <taxon>Bacteria</taxon>
        <taxon>Pseudomonadati</taxon>
        <taxon>Bacteroidota</taxon>
        <taxon>Chitinophagia</taxon>
        <taxon>Chitinophagales</taxon>
        <taxon>Chitinophagaceae</taxon>
        <taxon>Niastella</taxon>
    </lineage>
</organism>
<feature type="transmembrane region" description="Helical" evidence="1">
    <location>
        <begin position="88"/>
        <end position="105"/>
    </location>
</feature>
<evidence type="ECO:0000256" key="1">
    <source>
        <dbReference type="SAM" id="Phobius"/>
    </source>
</evidence>
<sequence length="106" mass="12328">MQFYSKLRSNMKSLIFFSRVAFICNVCFVLVWIMRFYPILKTGQTGDMVSLVLILGILVAFLLNLVVNGFILALILQRKPVLKHFPGWLIITNFLFLFPQIILFIK</sequence>
<keyword evidence="1" id="KW-0472">Membrane</keyword>
<gene>
    <name evidence="2" type="ORF">A4D02_34060</name>
</gene>
<comment type="caution">
    <text evidence="2">The sequence shown here is derived from an EMBL/GenBank/DDBJ whole genome shotgun (WGS) entry which is preliminary data.</text>
</comment>
<evidence type="ECO:0000313" key="3">
    <source>
        <dbReference type="Proteomes" id="UP000192277"/>
    </source>
</evidence>
<protein>
    <submittedName>
        <fullName evidence="2">Uncharacterized protein</fullName>
    </submittedName>
</protein>
<reference evidence="2 3" key="1">
    <citation type="submission" date="2016-04" db="EMBL/GenBank/DDBJ databases">
        <authorList>
            <person name="Chen L."/>
            <person name="Zhuang W."/>
            <person name="Wang G."/>
        </authorList>
    </citation>
    <scope>NUCLEOTIDE SEQUENCE [LARGE SCALE GENOMIC DNA]</scope>
    <source>
        <strain evidence="3">GR20</strain>
    </source>
</reference>